<keyword evidence="3" id="KW-1185">Reference proteome</keyword>
<evidence type="ECO:0000313" key="3">
    <source>
        <dbReference type="Proteomes" id="UP000027219"/>
    </source>
</evidence>
<dbReference type="RefSeq" id="WP_032553831.1">
    <property type="nucleotide sequence ID" value="NZ_JBEEAX010000004.1"/>
</dbReference>
<comment type="caution">
    <text evidence="2">The sequence shown here is derived from an EMBL/GenBank/DDBJ whole genome shotgun (WGS) entry which is preliminary data.</text>
</comment>
<organism evidence="2 3">
    <name type="scientific">Vibrio fortis</name>
    <dbReference type="NCBI Taxonomy" id="212667"/>
    <lineage>
        <taxon>Bacteria</taxon>
        <taxon>Pseudomonadati</taxon>
        <taxon>Pseudomonadota</taxon>
        <taxon>Gammaproteobacteria</taxon>
        <taxon>Vibrionales</taxon>
        <taxon>Vibrionaceae</taxon>
        <taxon>Vibrio</taxon>
    </lineage>
</organism>
<sequence>MSQTRSTMLRLGYLGLIPFAFGLLLMLLDAQFFSLGGDQLFVSYSVVILSFLSGVLWGRAIDYPEQSLSRNALLLSNVFLLIAWAALLQGAGSTSLTITVLAAGYIAVWFSEYQLRPQPQNQLPEGYMGMRGILTSSVVVMHGVALLG</sequence>
<evidence type="ECO:0008006" key="4">
    <source>
        <dbReference type="Google" id="ProtNLM"/>
    </source>
</evidence>
<name>A0A066UQN3_9VIBR</name>
<keyword evidence="1" id="KW-0472">Membrane</keyword>
<feature type="transmembrane region" description="Helical" evidence="1">
    <location>
        <begin position="41"/>
        <end position="60"/>
    </location>
</feature>
<feature type="transmembrane region" description="Helical" evidence="1">
    <location>
        <begin position="72"/>
        <end position="90"/>
    </location>
</feature>
<evidence type="ECO:0000313" key="2">
    <source>
        <dbReference type="EMBL" id="KDN26518.1"/>
    </source>
</evidence>
<proteinExistence type="predicted"/>
<reference evidence="2 3" key="1">
    <citation type="submission" date="2014-02" db="EMBL/GenBank/DDBJ databases">
        <title>Vibrio fortis Dalian14 Genome Sequencing.</title>
        <authorList>
            <person name="Wang Y."/>
            <person name="Song L."/>
            <person name="Liu G."/>
            <person name="Ding J."/>
        </authorList>
    </citation>
    <scope>NUCLEOTIDE SEQUENCE [LARGE SCALE GENOMIC DNA]</scope>
    <source>
        <strain evidence="2 3">Dalian14</strain>
    </source>
</reference>
<keyword evidence="1" id="KW-0812">Transmembrane</keyword>
<feature type="transmembrane region" description="Helical" evidence="1">
    <location>
        <begin position="12"/>
        <end position="35"/>
    </location>
</feature>
<protein>
    <recommendedName>
        <fullName evidence="4">DUF3429 domain-containing protein</fullName>
    </recommendedName>
</protein>
<keyword evidence="1" id="KW-1133">Transmembrane helix</keyword>
<dbReference type="EMBL" id="JFFR01000033">
    <property type="protein sequence ID" value="KDN26518.1"/>
    <property type="molecule type" value="Genomic_DNA"/>
</dbReference>
<feature type="transmembrane region" description="Helical" evidence="1">
    <location>
        <begin position="96"/>
        <end position="115"/>
    </location>
</feature>
<dbReference type="Pfam" id="PF11911">
    <property type="entry name" value="DUF3429"/>
    <property type="match status" value="1"/>
</dbReference>
<dbReference type="InterPro" id="IPR021836">
    <property type="entry name" value="DUF3429"/>
</dbReference>
<dbReference type="STRING" id="212667.VFDL14_11585"/>
<dbReference type="Proteomes" id="UP000027219">
    <property type="component" value="Unassembled WGS sequence"/>
</dbReference>
<gene>
    <name evidence="2" type="ORF">VFDL14_11585</name>
</gene>
<accession>A0A066UQN3</accession>
<dbReference type="AlphaFoldDB" id="A0A066UQN3"/>
<evidence type="ECO:0000256" key="1">
    <source>
        <dbReference type="SAM" id="Phobius"/>
    </source>
</evidence>
<dbReference type="OrthoDB" id="8591832at2"/>